<dbReference type="NCBIfam" id="TIGR03559">
    <property type="entry name" value="F420_Rv3520c"/>
    <property type="match status" value="1"/>
</dbReference>
<dbReference type="PANTHER" id="PTHR43244">
    <property type="match status" value="1"/>
</dbReference>
<reference evidence="3 4" key="1">
    <citation type="submission" date="2016-10" db="EMBL/GenBank/DDBJ databases">
        <authorList>
            <person name="de Groot N.N."/>
        </authorList>
    </citation>
    <scope>NUCLEOTIDE SEQUENCE [LARGE SCALE GENOMIC DNA]</scope>
    <source>
        <strain evidence="3 4">CPCC 100156</strain>
    </source>
</reference>
<dbReference type="EMBL" id="FMZX01000017">
    <property type="protein sequence ID" value="SDE06121.1"/>
    <property type="molecule type" value="Genomic_DNA"/>
</dbReference>
<dbReference type="PANTHER" id="PTHR43244:SF1">
    <property type="entry name" value="5,10-METHYLENETETRAHYDROMETHANOPTERIN REDUCTASE"/>
    <property type="match status" value="1"/>
</dbReference>
<dbReference type="InterPro" id="IPR011251">
    <property type="entry name" value="Luciferase-like_dom"/>
</dbReference>
<dbReference type="Gene3D" id="3.20.20.30">
    <property type="entry name" value="Luciferase-like domain"/>
    <property type="match status" value="1"/>
</dbReference>
<dbReference type="AlphaFoldDB" id="A0A1G6ZUA1"/>
<dbReference type="InterPro" id="IPR050564">
    <property type="entry name" value="F420-G6PD/mer"/>
</dbReference>
<evidence type="ECO:0000313" key="3">
    <source>
        <dbReference type="EMBL" id="SDE06121.1"/>
    </source>
</evidence>
<accession>A0A1G6ZUA1</accession>
<dbReference type="InterPro" id="IPR019951">
    <property type="entry name" value="F420_OxRdatse_Rv3520c_pred"/>
</dbReference>
<organism evidence="3 4">
    <name type="scientific">Belnapia rosea</name>
    <dbReference type="NCBI Taxonomy" id="938405"/>
    <lineage>
        <taxon>Bacteria</taxon>
        <taxon>Pseudomonadati</taxon>
        <taxon>Pseudomonadota</taxon>
        <taxon>Alphaproteobacteria</taxon>
        <taxon>Acetobacterales</taxon>
        <taxon>Roseomonadaceae</taxon>
        <taxon>Belnapia</taxon>
    </lineage>
</organism>
<protein>
    <submittedName>
        <fullName evidence="3">Probable F420-dependent oxidoreductase, Rv3520c family</fullName>
    </submittedName>
</protein>
<sequence length="355" mass="38086">MTAMKLGLSIGYSGARLDVPVELVQRAEALGYDSVWTAEAYGSDAVSPLAYLAAVTKRIRLGTGVMQLAARTPANAAMCAGTVDSLAGGGRFIAGLGVSGPQIVEGWYGQPWGKPYYRVKDYVAIMRKIWAREAPVTHDGPEIPLPYTGPGALGIGKPLKSILHMNPSIPVFLGTETDAMVRLTGEIADGWLALGFVPGTLPHFMPLLEEGFRRAEKATGKPKTRADFSIHASVHVEVSDDVRGALAKLKPEIALYVGGMGHKDKNFHRDMMERRGFGEAAVRIQELYLAGRKEEAIAAVPDDWVDMKSLVGPPARIRERFRAWAESGADALSVRSRQPAAIEVMAEAAGLVPAA</sequence>
<keyword evidence="1" id="KW-0560">Oxidoreductase</keyword>
<dbReference type="STRING" id="938405.SAMN02927895_04968"/>
<keyword evidence="4" id="KW-1185">Reference proteome</keyword>
<gene>
    <name evidence="3" type="ORF">SAMN04487779_101799</name>
</gene>
<feature type="domain" description="Luciferase-like" evidence="2">
    <location>
        <begin position="12"/>
        <end position="330"/>
    </location>
</feature>
<evidence type="ECO:0000259" key="2">
    <source>
        <dbReference type="Pfam" id="PF00296"/>
    </source>
</evidence>
<dbReference type="InterPro" id="IPR036661">
    <property type="entry name" value="Luciferase-like_sf"/>
</dbReference>
<dbReference type="Pfam" id="PF00296">
    <property type="entry name" value="Bac_luciferase"/>
    <property type="match status" value="1"/>
</dbReference>
<evidence type="ECO:0000256" key="1">
    <source>
        <dbReference type="ARBA" id="ARBA00023002"/>
    </source>
</evidence>
<dbReference type="Proteomes" id="UP000198925">
    <property type="component" value="Unassembled WGS sequence"/>
</dbReference>
<evidence type="ECO:0000313" key="4">
    <source>
        <dbReference type="Proteomes" id="UP000198925"/>
    </source>
</evidence>
<name>A0A1G6ZUA1_9PROT</name>
<dbReference type="SUPFAM" id="SSF51679">
    <property type="entry name" value="Bacterial luciferase-like"/>
    <property type="match status" value="1"/>
</dbReference>
<dbReference type="RefSeq" id="WP_218128021.1">
    <property type="nucleotide sequence ID" value="NZ_FMZX01000017.1"/>
</dbReference>
<proteinExistence type="predicted"/>
<dbReference type="GO" id="GO:0016705">
    <property type="term" value="F:oxidoreductase activity, acting on paired donors, with incorporation or reduction of molecular oxygen"/>
    <property type="evidence" value="ECO:0007669"/>
    <property type="project" value="InterPro"/>
</dbReference>
<dbReference type="CDD" id="cd01097">
    <property type="entry name" value="Tetrahydromethanopterin_reductase"/>
    <property type="match status" value="1"/>
</dbReference>